<dbReference type="AlphaFoldDB" id="A0A7W5H5J7"/>
<dbReference type="SUPFAM" id="SSF50998">
    <property type="entry name" value="Quinoprotein alcohol dehydrogenase-like"/>
    <property type="match status" value="1"/>
</dbReference>
<feature type="region of interest" description="Disordered" evidence="1">
    <location>
        <begin position="130"/>
        <end position="176"/>
    </location>
</feature>
<organism evidence="4 5">
    <name type="scientific">Aporhodopirellula rubra</name>
    <dbReference type="NCBI Taxonomy" id="980271"/>
    <lineage>
        <taxon>Bacteria</taxon>
        <taxon>Pseudomonadati</taxon>
        <taxon>Planctomycetota</taxon>
        <taxon>Planctomycetia</taxon>
        <taxon>Pirellulales</taxon>
        <taxon>Pirellulaceae</taxon>
        <taxon>Aporhodopirellula</taxon>
    </lineage>
</organism>
<feature type="transmembrane region" description="Helical" evidence="2">
    <location>
        <begin position="31"/>
        <end position="49"/>
    </location>
</feature>
<evidence type="ECO:0000256" key="1">
    <source>
        <dbReference type="SAM" id="MobiDB-lite"/>
    </source>
</evidence>
<dbReference type="InterPro" id="IPR002372">
    <property type="entry name" value="PQQ_rpt_dom"/>
</dbReference>
<keyword evidence="2" id="KW-0812">Transmembrane</keyword>
<reference evidence="4 5" key="1">
    <citation type="submission" date="2020-08" db="EMBL/GenBank/DDBJ databases">
        <title>Genomic Encyclopedia of Type Strains, Phase III (KMG-III): the genomes of soil and plant-associated and newly described type strains.</title>
        <authorList>
            <person name="Whitman W."/>
        </authorList>
    </citation>
    <scope>NUCLEOTIDE SEQUENCE [LARGE SCALE GENOMIC DNA]</scope>
    <source>
        <strain evidence="4 5">CECT 8075</strain>
    </source>
</reference>
<dbReference type="PANTHER" id="PTHR34512">
    <property type="entry name" value="CELL SURFACE PROTEIN"/>
    <property type="match status" value="1"/>
</dbReference>
<dbReference type="PANTHER" id="PTHR34512:SF30">
    <property type="entry name" value="OUTER MEMBRANE PROTEIN ASSEMBLY FACTOR BAMB"/>
    <property type="match status" value="1"/>
</dbReference>
<gene>
    <name evidence="4" type="ORF">FHS27_002127</name>
</gene>
<proteinExistence type="predicted"/>
<feature type="domain" description="Pyrrolo-quinoline quinone repeat" evidence="3">
    <location>
        <begin position="242"/>
        <end position="416"/>
    </location>
</feature>
<evidence type="ECO:0000256" key="2">
    <source>
        <dbReference type="SAM" id="Phobius"/>
    </source>
</evidence>
<keyword evidence="5" id="KW-1185">Reference proteome</keyword>
<comment type="caution">
    <text evidence="4">The sequence shown here is derived from an EMBL/GenBank/DDBJ whole genome shotgun (WGS) entry which is preliminary data.</text>
</comment>
<dbReference type="Proteomes" id="UP000536179">
    <property type="component" value="Unassembled WGS sequence"/>
</dbReference>
<dbReference type="Pfam" id="PF13360">
    <property type="entry name" value="PQQ_2"/>
    <property type="match status" value="1"/>
</dbReference>
<protein>
    <submittedName>
        <fullName evidence="4">Outer membrane protein assembly factor BamB</fullName>
    </submittedName>
</protein>
<feature type="transmembrane region" description="Helical" evidence="2">
    <location>
        <begin position="55"/>
        <end position="76"/>
    </location>
</feature>
<evidence type="ECO:0000313" key="4">
    <source>
        <dbReference type="EMBL" id="MBB3206318.1"/>
    </source>
</evidence>
<keyword evidence="2" id="KW-0472">Membrane</keyword>
<sequence>MSDPADGYAVTGSASRPPADPTHEKPFLRRAAISAAIGFALIAVVQYFAPEFDYQFAFLGCLAIGLISAVLTLYFLQRAAHRAGRTWLVPLTTLAIGIVFASLVKVRTMSGEMIPQLGWRFSTRDIPKLQTPPAAPIAPNESGSATSIAPATDSETENAGDGATPGENATRATDDAPDTLVVQWGQFLGNDRNGTIEERPFSIPQSTDEIETLWNIGIGGGWSSFAVAGEFAVTLEQREDRECVTAYRVSDGELLWIVDHEATHTHPLGEAGPRSTPAVLDGRVYAQGATGMVWCLDLVTGHVIWDADLLKLAGWDQTESEVAVTWGRSGSPLLVNGLCVLPYGGKVDSGARSLIALDAQSGSVRWTAGEDQISYASPQLLTLAGVRQIVSVNEASITGHTVDSGEQLWQTDWAGQSNGGANCAAVIGAGKDRFLVGKGYGGGSALIEIEASPSGEGFIAEDVWRSNRVMKTKFNHAVIRDGVAYGISNGALQAMEIETGDRLWEQSRRSRSGQGQVILAGDTLIVQEEMGDVLLVAADPAEYRELLRIDALQHKTWNVPSLAGNVLLVRNAVQAMAFRLPPK</sequence>
<keyword evidence="2" id="KW-1133">Transmembrane helix</keyword>
<dbReference type="InterPro" id="IPR011047">
    <property type="entry name" value="Quinoprotein_ADH-like_sf"/>
</dbReference>
<dbReference type="InterPro" id="IPR015943">
    <property type="entry name" value="WD40/YVTN_repeat-like_dom_sf"/>
</dbReference>
<accession>A0A7W5H5J7</accession>
<name>A0A7W5H5J7_9BACT</name>
<evidence type="ECO:0000259" key="3">
    <source>
        <dbReference type="Pfam" id="PF13360"/>
    </source>
</evidence>
<feature type="transmembrane region" description="Helical" evidence="2">
    <location>
        <begin position="88"/>
        <end position="106"/>
    </location>
</feature>
<dbReference type="RefSeq" id="WP_184304733.1">
    <property type="nucleotide sequence ID" value="NZ_JACHXU010000006.1"/>
</dbReference>
<dbReference type="Gene3D" id="2.130.10.10">
    <property type="entry name" value="YVTN repeat-like/Quinoprotein amine dehydrogenase"/>
    <property type="match status" value="2"/>
</dbReference>
<feature type="region of interest" description="Disordered" evidence="1">
    <location>
        <begin position="1"/>
        <end position="23"/>
    </location>
</feature>
<dbReference type="EMBL" id="JACHXU010000006">
    <property type="protein sequence ID" value="MBB3206318.1"/>
    <property type="molecule type" value="Genomic_DNA"/>
</dbReference>
<evidence type="ECO:0000313" key="5">
    <source>
        <dbReference type="Proteomes" id="UP000536179"/>
    </source>
</evidence>